<comment type="caution">
    <text evidence="1">The sequence shown here is derived from an EMBL/GenBank/DDBJ whole genome shotgun (WGS) entry which is preliminary data.</text>
</comment>
<keyword evidence="2" id="KW-1185">Reference proteome</keyword>
<gene>
    <name evidence="1" type="ORF">L3Q82_017029</name>
</gene>
<sequence>MMELFIFLVLLSKLCQASAVDKTSGITQESGLIIAEVGQTVTLKCFCQNDAVTFLSWYQQSLGDKPLLISSRMKHKAEANISPAYKDRFQVIAQSEHCGNHLEITNLHLSDSATYYCGVLEFNAIEFGQGVFLYVKTSPANIQAVVHQSALAVLNLGDSVNLHCTIYAESYSGKQSLYWFRPGVAQPAVMPSSTGQCVNDSESPVKRKCTSNLVINSVRSSDAGMYYCALASSGEIVFGNGTRVEIAGSSTKRSPVLMLCLCLTLAFNIIMVLVLAFVMYKLKKKLCSVCKGTVSHLTCSAASDATSQDADALHYAALSLNRTSELHRQEESEEIDMNALKLSSSLRFVSVDHREDVTLECFYEDNAAVMFYWYKQSPGQKPQLLSKFYKHDKADSATYYCIGGYSYAYEFLESIIIHVKDSDFNVQTLVHQSASESIQPGGSVTLNCTVHSGTCDGEHSVYWFKQSEESHPGLIYTHGDRNDQCERKPNTQTHTCVYNLPMENLNVSHAGTYYCAVASCGHILFGNGTKLDIEDDGHSPVLVYFLSGAVAFTAILAVFLAHTAYTLYTAKSCQGTAQMTHLKSSIYVRQEDGFVSANVGDSVTFQCFYGGYAVMVYWYKQPLGQKPRLISTFYRK</sequence>
<accession>A0ACB8X9D8</accession>
<evidence type="ECO:0000313" key="1">
    <source>
        <dbReference type="EMBL" id="KAI3376576.1"/>
    </source>
</evidence>
<reference evidence="1" key="1">
    <citation type="submission" date="2022-04" db="EMBL/GenBank/DDBJ databases">
        <title>Jade perch genome.</title>
        <authorList>
            <person name="Chao B."/>
        </authorList>
    </citation>
    <scope>NUCLEOTIDE SEQUENCE</scope>
    <source>
        <strain evidence="1">CB-2022</strain>
    </source>
</reference>
<dbReference type="Proteomes" id="UP000831701">
    <property type="component" value="Chromosome 2"/>
</dbReference>
<dbReference type="EMBL" id="CM041532">
    <property type="protein sequence ID" value="KAI3376576.1"/>
    <property type="molecule type" value="Genomic_DNA"/>
</dbReference>
<organism evidence="1 2">
    <name type="scientific">Scortum barcoo</name>
    <name type="common">barcoo grunter</name>
    <dbReference type="NCBI Taxonomy" id="214431"/>
    <lineage>
        <taxon>Eukaryota</taxon>
        <taxon>Metazoa</taxon>
        <taxon>Chordata</taxon>
        <taxon>Craniata</taxon>
        <taxon>Vertebrata</taxon>
        <taxon>Euteleostomi</taxon>
        <taxon>Actinopterygii</taxon>
        <taxon>Neopterygii</taxon>
        <taxon>Teleostei</taxon>
        <taxon>Neoteleostei</taxon>
        <taxon>Acanthomorphata</taxon>
        <taxon>Eupercaria</taxon>
        <taxon>Centrarchiformes</taxon>
        <taxon>Terapontoidei</taxon>
        <taxon>Terapontidae</taxon>
        <taxon>Scortum</taxon>
    </lineage>
</organism>
<name>A0ACB8X9D8_9TELE</name>
<proteinExistence type="predicted"/>
<evidence type="ECO:0000313" key="2">
    <source>
        <dbReference type="Proteomes" id="UP000831701"/>
    </source>
</evidence>
<protein>
    <submittedName>
        <fullName evidence="1">Uncharacterized protein</fullName>
    </submittedName>
</protein>